<proteinExistence type="predicted"/>
<evidence type="ECO:0000313" key="2">
    <source>
        <dbReference type="Proteomes" id="UP001432360"/>
    </source>
</evidence>
<protein>
    <submittedName>
        <fullName evidence="1">Uncharacterized protein</fullName>
    </submittedName>
</protein>
<dbReference type="EMBL" id="CP133148">
    <property type="protein sequence ID" value="WVT02787.1"/>
    <property type="molecule type" value="Genomic_DNA"/>
</dbReference>
<evidence type="ECO:0000313" key="1">
    <source>
        <dbReference type="EMBL" id="WVT02787.1"/>
    </source>
</evidence>
<accession>A0ABZ2B9L8</accession>
<reference evidence="1" key="1">
    <citation type="submission" date="2023-08" db="EMBL/GenBank/DDBJ databases">
        <title>Complete genome sequence of Sinorhizobium chiapanecum ITTG S70 isolated from Acaciella angustissima nodules in Chiapas-Mexico.</title>
        <authorList>
            <person name="Rincon-Rosales R."/>
            <person name="Rogel M.A."/>
            <person name="Rincon-Medina C.I."/>
            <person name="Guerrero G."/>
            <person name="Manzano-Gomez L.A."/>
            <person name="Lopez-Lopez A."/>
            <person name="Rincon Molina F.A."/>
            <person name="Martinez-Romero E."/>
        </authorList>
    </citation>
    <scope>NUCLEOTIDE SEQUENCE</scope>
    <source>
        <strain evidence="1">ITTG S70</strain>
    </source>
</reference>
<gene>
    <name evidence="1" type="ORF">RB548_14895</name>
</gene>
<name>A0ABZ2B9L8_9HYPH</name>
<dbReference type="RefSeq" id="WP_331372052.1">
    <property type="nucleotide sequence ID" value="NZ_CP133148.1"/>
</dbReference>
<sequence>MPLSEGERQLMLRAFSIGPRMIDYLEEIGIERLADLKGADAAELALRINVALGRRHINRMGIRALENLIALANEREG</sequence>
<keyword evidence="2" id="KW-1185">Reference proteome</keyword>
<organism evidence="1 2">
    <name type="scientific">Sinorhizobium chiapasense</name>
    <dbReference type="NCBI Taxonomy" id="501572"/>
    <lineage>
        <taxon>Bacteria</taxon>
        <taxon>Pseudomonadati</taxon>
        <taxon>Pseudomonadota</taxon>
        <taxon>Alphaproteobacteria</taxon>
        <taxon>Hyphomicrobiales</taxon>
        <taxon>Rhizobiaceae</taxon>
        <taxon>Sinorhizobium/Ensifer group</taxon>
        <taxon>Sinorhizobium</taxon>
    </lineage>
</organism>
<dbReference type="Proteomes" id="UP001432360">
    <property type="component" value="Chromosome"/>
</dbReference>